<dbReference type="EMBL" id="CP001998">
    <property type="protein sequence ID" value="ADE54634.1"/>
    <property type="molecule type" value="Genomic_DNA"/>
</dbReference>
<dbReference type="eggNOG" id="ENOG502ZATZ">
    <property type="taxonomic scope" value="Bacteria"/>
</dbReference>
<organism evidence="1 2">
    <name type="scientific">Coraliomargarita akajimensis (strain DSM 45221 / IAM 15411 / JCM 23193 / KCTC 12865 / 04OKA010-24)</name>
    <dbReference type="NCBI Taxonomy" id="583355"/>
    <lineage>
        <taxon>Bacteria</taxon>
        <taxon>Pseudomonadati</taxon>
        <taxon>Verrucomicrobiota</taxon>
        <taxon>Opitutia</taxon>
        <taxon>Puniceicoccales</taxon>
        <taxon>Coraliomargaritaceae</taxon>
        <taxon>Coraliomargarita</taxon>
    </lineage>
</organism>
<evidence type="ECO:0000313" key="2">
    <source>
        <dbReference type="Proteomes" id="UP000000925"/>
    </source>
</evidence>
<accession>D5EJN5</accession>
<dbReference type="RefSeq" id="WP_013043356.1">
    <property type="nucleotide sequence ID" value="NC_014008.1"/>
</dbReference>
<dbReference type="Proteomes" id="UP000000925">
    <property type="component" value="Chromosome"/>
</dbReference>
<dbReference type="STRING" id="583355.Caka_1615"/>
<dbReference type="HOGENOM" id="CLU_046117_0_0_0"/>
<dbReference type="KEGG" id="caa:Caka_1615"/>
<sequence length="475" mass="53881">MSDACNSSTGLAYADAVQAFSDQSLFENKSWRYSPKAFELSARQVAEIKKIGQACYDFYRAQETLYIRSAEDKNLLRNRELKAPWVAEYLDRGKPEHLIEHARSKAIRGTCPVAIRPDLLITENGFALTEVDSVPGGIGLTAFLNRLYAPYHGEALIGAGDQDMVDAFYDALCAKAPALTAPYIAILVSDEAATYRPEMEWIASQLRQRGRRVHVFHPDQVMPLGETICVGIDGDPQQVDVIYRFWELFDLANVPIAEYLLKARREAQLSLTPPMRHFQEEKLNLALFHHHILEDFWRENLPKESFKVLQRVIPQTWVMDPVEVPPNAVLDAPFVGGKPISRWDQLVDAGKKERHLIIKISGYHETAWGARSVTLGSDCSRSEWEDAIWQAVTMAETSLHILQTYEKPMRLRHPVYRDDGTTYLMEGRTRLCPYYFVNDQSQKAELHGILATHCPADKKIIHGMKDAALLPCVEV</sequence>
<proteinExistence type="predicted"/>
<protein>
    <submittedName>
        <fullName evidence="1">Uncharacterized protein</fullName>
    </submittedName>
</protein>
<name>D5EJN5_CORAD</name>
<gene>
    <name evidence="1" type="ordered locus">Caka_1615</name>
</gene>
<reference evidence="1 2" key="1">
    <citation type="journal article" date="2010" name="Stand. Genomic Sci.">
        <title>Complete genome sequence of Coraliomargarita akajimensis type strain (04OKA010-24).</title>
        <authorList>
            <person name="Mavromatis K."/>
            <person name="Abt B."/>
            <person name="Brambilla E."/>
            <person name="Lapidus A."/>
            <person name="Copeland A."/>
            <person name="Deshpande S."/>
            <person name="Nolan M."/>
            <person name="Lucas S."/>
            <person name="Tice H."/>
            <person name="Cheng J.F."/>
            <person name="Han C."/>
            <person name="Detter J.C."/>
            <person name="Woyke T."/>
            <person name="Goodwin L."/>
            <person name="Pitluck S."/>
            <person name="Held B."/>
            <person name="Brettin T."/>
            <person name="Tapia R."/>
            <person name="Ivanova N."/>
            <person name="Mikhailova N."/>
            <person name="Pati A."/>
            <person name="Liolios K."/>
            <person name="Chen A."/>
            <person name="Palaniappan K."/>
            <person name="Land M."/>
            <person name="Hauser L."/>
            <person name="Chang Y.J."/>
            <person name="Jeffries C.D."/>
            <person name="Rohde M."/>
            <person name="Goker M."/>
            <person name="Bristow J."/>
            <person name="Eisen J.A."/>
            <person name="Markowitz V."/>
            <person name="Hugenholtz P."/>
            <person name="Klenk H.P."/>
            <person name="Kyrpides N.C."/>
        </authorList>
    </citation>
    <scope>NUCLEOTIDE SEQUENCE [LARGE SCALE GENOMIC DNA]</scope>
    <source>
        <strain evidence="2">DSM 45221 / IAM 15411 / JCM 23193 / KCTC 12865</strain>
    </source>
</reference>
<dbReference type="AlphaFoldDB" id="D5EJN5"/>
<evidence type="ECO:0000313" key="1">
    <source>
        <dbReference type="EMBL" id="ADE54634.1"/>
    </source>
</evidence>
<keyword evidence="2" id="KW-1185">Reference proteome</keyword>
<dbReference type="OrthoDB" id="9763288at2"/>